<dbReference type="OrthoDB" id="4455417at2"/>
<evidence type="ECO:0000256" key="9">
    <source>
        <dbReference type="SAM" id="Phobius"/>
    </source>
</evidence>
<dbReference type="EMBL" id="VOKX01000001">
    <property type="protein sequence ID" value="KAB7852685.1"/>
    <property type="molecule type" value="Genomic_DNA"/>
</dbReference>
<dbReference type="Gene3D" id="1.10.3470.10">
    <property type="entry name" value="ABC transporter involved in vitamin B12 uptake, BtuC"/>
    <property type="match status" value="1"/>
</dbReference>
<evidence type="ECO:0000313" key="10">
    <source>
        <dbReference type="EMBL" id="KAB7852685.1"/>
    </source>
</evidence>
<evidence type="ECO:0000256" key="1">
    <source>
        <dbReference type="ARBA" id="ARBA00004651"/>
    </source>
</evidence>
<dbReference type="InterPro" id="IPR000522">
    <property type="entry name" value="ABC_transptr_permease_BtuC"/>
</dbReference>
<sequence length="376" mass="38554">MTAPSPGRTGTTGSPSRRTETTGNPSRPSRPTGYTLLRTRSGRASFLLHRRSAAVALCLAAALAAACLAYLCVGDTFVAPGSVVDVLLGRPSPDELVVGTFRLPRMTVGLLVGAAFGIAGALIQTVARNPLASPDIIGVSQGAGALTVGAMTFGVTSYATLPYVSTAGGLLAAALVYVFAWRGGLHAGRFVLIGIGFAIALRAVTQLFLTKGDYLVAQQAKVWMTGSLNGAGWDAAAPVAWTLLVLAVPLCWAARAQRTVALDDATATALGVRLNRVRAGLVLLGVVLASVATGAAGPVDFVALLAPQIARRTTRTDRIPLVCSALTGALIVVLADLLARKLFEPTQLPVGVLTAAVGAPYLIRLIIRGRTGGKSA</sequence>
<dbReference type="Proteomes" id="UP000327000">
    <property type="component" value="Unassembled WGS sequence"/>
</dbReference>
<feature type="compositionally biased region" description="Low complexity" evidence="8">
    <location>
        <begin position="1"/>
        <end position="16"/>
    </location>
</feature>
<feature type="transmembrane region" description="Helical" evidence="9">
    <location>
        <begin position="187"/>
        <end position="209"/>
    </location>
</feature>
<feature type="transmembrane region" description="Helical" evidence="9">
    <location>
        <begin position="106"/>
        <end position="124"/>
    </location>
</feature>
<feature type="transmembrane region" description="Helical" evidence="9">
    <location>
        <begin position="161"/>
        <end position="180"/>
    </location>
</feature>
<name>A0A5N5WF62_STRMB</name>
<evidence type="ECO:0000256" key="4">
    <source>
        <dbReference type="ARBA" id="ARBA00022475"/>
    </source>
</evidence>
<dbReference type="PANTHER" id="PTHR30472:SF24">
    <property type="entry name" value="FERRIC ENTEROBACTIN TRANSPORT SYSTEM PERMEASE PROTEIN FEPG"/>
    <property type="match status" value="1"/>
</dbReference>
<keyword evidence="4" id="KW-1003">Cell membrane</keyword>
<evidence type="ECO:0000256" key="5">
    <source>
        <dbReference type="ARBA" id="ARBA00022692"/>
    </source>
</evidence>
<evidence type="ECO:0000313" key="11">
    <source>
        <dbReference type="Proteomes" id="UP000327000"/>
    </source>
</evidence>
<feature type="transmembrane region" description="Helical" evidence="9">
    <location>
        <begin position="319"/>
        <end position="338"/>
    </location>
</feature>
<dbReference type="AlphaFoldDB" id="A0A5N5WF62"/>
<evidence type="ECO:0000256" key="2">
    <source>
        <dbReference type="ARBA" id="ARBA00007935"/>
    </source>
</evidence>
<accession>A0A5N5WF62</accession>
<feature type="region of interest" description="Disordered" evidence="8">
    <location>
        <begin position="1"/>
        <end position="35"/>
    </location>
</feature>
<evidence type="ECO:0000256" key="6">
    <source>
        <dbReference type="ARBA" id="ARBA00022989"/>
    </source>
</evidence>
<keyword evidence="3" id="KW-0813">Transport</keyword>
<dbReference type="GO" id="GO:0033214">
    <property type="term" value="P:siderophore-iron import into cell"/>
    <property type="evidence" value="ECO:0007669"/>
    <property type="project" value="TreeGrafter"/>
</dbReference>
<dbReference type="Pfam" id="PF01032">
    <property type="entry name" value="FecCD"/>
    <property type="match status" value="1"/>
</dbReference>
<dbReference type="PANTHER" id="PTHR30472">
    <property type="entry name" value="FERRIC ENTEROBACTIN TRANSPORT SYSTEM PERMEASE PROTEIN"/>
    <property type="match status" value="1"/>
</dbReference>
<feature type="transmembrane region" description="Helical" evidence="9">
    <location>
        <begin position="350"/>
        <end position="367"/>
    </location>
</feature>
<comment type="caution">
    <text evidence="10">The sequence shown here is derived from an EMBL/GenBank/DDBJ whole genome shotgun (WGS) entry which is preliminary data.</text>
</comment>
<keyword evidence="6 9" id="KW-1133">Transmembrane helix</keyword>
<feature type="transmembrane region" description="Helical" evidence="9">
    <location>
        <begin position="53"/>
        <end position="71"/>
    </location>
</feature>
<reference evidence="10 11" key="1">
    <citation type="journal article" date="2019" name="Microb. Cell Fact.">
        <title>Exploring novel herbicidin analogues by transcriptional regulator overexpression and MS/MS molecular networking.</title>
        <authorList>
            <person name="Shi Y."/>
            <person name="Gu R."/>
            <person name="Li Y."/>
            <person name="Wang X."/>
            <person name="Ren W."/>
            <person name="Li X."/>
            <person name="Wang L."/>
            <person name="Xie Y."/>
            <person name="Hong B."/>
        </authorList>
    </citation>
    <scope>NUCLEOTIDE SEQUENCE [LARGE SCALE GENOMIC DNA]</scope>
    <source>
        <strain evidence="10 11">US-43</strain>
    </source>
</reference>
<keyword evidence="5 9" id="KW-0812">Transmembrane</keyword>
<evidence type="ECO:0000256" key="3">
    <source>
        <dbReference type="ARBA" id="ARBA00022448"/>
    </source>
</evidence>
<dbReference type="GO" id="GO:0005886">
    <property type="term" value="C:plasma membrane"/>
    <property type="evidence" value="ECO:0007669"/>
    <property type="project" value="UniProtKB-SubCell"/>
</dbReference>
<comment type="similarity">
    <text evidence="2">Belongs to the binding-protein-dependent transport system permease family. FecCD subfamily.</text>
</comment>
<protein>
    <submittedName>
        <fullName evidence="10">Iron ABC transporter permease</fullName>
    </submittedName>
</protein>
<organism evidence="10 11">
    <name type="scientific">Streptomyces mobaraensis</name>
    <name type="common">Streptoverticillium mobaraense</name>
    <dbReference type="NCBI Taxonomy" id="35621"/>
    <lineage>
        <taxon>Bacteria</taxon>
        <taxon>Bacillati</taxon>
        <taxon>Actinomycetota</taxon>
        <taxon>Actinomycetes</taxon>
        <taxon>Kitasatosporales</taxon>
        <taxon>Streptomycetaceae</taxon>
        <taxon>Streptomyces</taxon>
    </lineage>
</organism>
<dbReference type="SUPFAM" id="SSF81345">
    <property type="entry name" value="ABC transporter involved in vitamin B12 uptake, BtuC"/>
    <property type="match status" value="1"/>
</dbReference>
<keyword evidence="11" id="KW-1185">Reference proteome</keyword>
<evidence type="ECO:0000256" key="8">
    <source>
        <dbReference type="SAM" id="MobiDB-lite"/>
    </source>
</evidence>
<feature type="transmembrane region" description="Helical" evidence="9">
    <location>
        <begin position="136"/>
        <end position="155"/>
    </location>
</feature>
<keyword evidence="7 9" id="KW-0472">Membrane</keyword>
<dbReference type="InterPro" id="IPR037294">
    <property type="entry name" value="ABC_BtuC-like"/>
</dbReference>
<evidence type="ECO:0000256" key="7">
    <source>
        <dbReference type="ARBA" id="ARBA00023136"/>
    </source>
</evidence>
<comment type="subcellular location">
    <subcellularLocation>
        <location evidence="1">Cell membrane</location>
        <topology evidence="1">Multi-pass membrane protein</topology>
    </subcellularLocation>
</comment>
<dbReference type="RefSeq" id="WP_004945099.1">
    <property type="nucleotide sequence ID" value="NZ_JBFADJ010000015.1"/>
</dbReference>
<gene>
    <name evidence="10" type="ORF">FRZ00_00270</name>
</gene>
<dbReference type="GO" id="GO:0022857">
    <property type="term" value="F:transmembrane transporter activity"/>
    <property type="evidence" value="ECO:0007669"/>
    <property type="project" value="InterPro"/>
</dbReference>
<dbReference type="CDD" id="cd06550">
    <property type="entry name" value="TM_ABC_iron-siderophores_like"/>
    <property type="match status" value="1"/>
</dbReference>
<proteinExistence type="inferred from homology"/>